<keyword evidence="1 4" id="KW-0489">Methyltransferase</keyword>
<dbReference type="PANTHER" id="PTHR12029">
    <property type="entry name" value="RNA METHYLTRANSFERASE"/>
    <property type="match status" value="1"/>
</dbReference>
<dbReference type="RefSeq" id="WP_190697916.1">
    <property type="nucleotide sequence ID" value="NZ_JAMPKX010000001.1"/>
</dbReference>
<evidence type="ECO:0000313" key="5">
    <source>
        <dbReference type="Proteomes" id="UP001482513"/>
    </source>
</evidence>
<reference evidence="4 5" key="1">
    <citation type="submission" date="2022-04" db="EMBL/GenBank/DDBJ databases">
        <title>Positive selection, recombination, and allopatry shape intraspecific diversity of widespread and dominant cyanobacteria.</title>
        <authorList>
            <person name="Wei J."/>
            <person name="Shu W."/>
            <person name="Hu C."/>
        </authorList>
    </citation>
    <scope>NUCLEOTIDE SEQUENCE [LARGE SCALE GENOMIC DNA]</scope>
    <source>
        <strain evidence="4 5">DQ-A4</strain>
    </source>
</reference>
<dbReference type="PANTHER" id="PTHR12029:SF11">
    <property type="entry name" value="METHYLTRANSFERASE TARBP1-RELATED"/>
    <property type="match status" value="1"/>
</dbReference>
<dbReference type="InterPro" id="IPR029028">
    <property type="entry name" value="Alpha/beta_knot_MTases"/>
</dbReference>
<evidence type="ECO:0000256" key="2">
    <source>
        <dbReference type="ARBA" id="ARBA00022679"/>
    </source>
</evidence>
<dbReference type="InterPro" id="IPR001537">
    <property type="entry name" value="SpoU_MeTrfase"/>
</dbReference>
<keyword evidence="5" id="KW-1185">Reference proteome</keyword>
<dbReference type="InterPro" id="IPR029026">
    <property type="entry name" value="tRNA_m1G_MTases_N"/>
</dbReference>
<dbReference type="CDD" id="cd18091">
    <property type="entry name" value="SpoU-like_TRM3-like"/>
    <property type="match status" value="1"/>
</dbReference>
<dbReference type="EMBL" id="JAMPKX010000001">
    <property type="protein sequence ID" value="MEP0945325.1"/>
    <property type="molecule type" value="Genomic_DNA"/>
</dbReference>
<proteinExistence type="predicted"/>
<evidence type="ECO:0000256" key="1">
    <source>
        <dbReference type="ARBA" id="ARBA00022603"/>
    </source>
</evidence>
<dbReference type="InterPro" id="IPR045330">
    <property type="entry name" value="TRM3/TARBP1"/>
</dbReference>
<comment type="caution">
    <text evidence="4">The sequence shown here is derived from an EMBL/GenBank/DDBJ whole genome shotgun (WGS) entry which is preliminary data.</text>
</comment>
<feature type="domain" description="tRNA/rRNA methyltransferase SpoU type" evidence="3">
    <location>
        <begin position="16"/>
        <end position="158"/>
    </location>
</feature>
<protein>
    <submittedName>
        <fullName evidence="4">RNA methyltransferase</fullName>
    </submittedName>
</protein>
<dbReference type="GO" id="GO:0008168">
    <property type="term" value="F:methyltransferase activity"/>
    <property type="evidence" value="ECO:0007669"/>
    <property type="project" value="UniProtKB-KW"/>
</dbReference>
<dbReference type="InterPro" id="IPR044748">
    <property type="entry name" value="Trm3/TARBP1_C"/>
</dbReference>
<gene>
    <name evidence="4" type="ORF">NC992_00425</name>
</gene>
<accession>A0ABV0JXT1</accession>
<evidence type="ECO:0000259" key="3">
    <source>
        <dbReference type="Pfam" id="PF00588"/>
    </source>
</evidence>
<evidence type="ECO:0000313" key="4">
    <source>
        <dbReference type="EMBL" id="MEP0945325.1"/>
    </source>
</evidence>
<dbReference type="GO" id="GO:0032259">
    <property type="term" value="P:methylation"/>
    <property type="evidence" value="ECO:0007669"/>
    <property type="project" value="UniProtKB-KW"/>
</dbReference>
<dbReference type="SUPFAM" id="SSF75217">
    <property type="entry name" value="alpha/beta knot"/>
    <property type="match status" value="1"/>
</dbReference>
<dbReference type="Pfam" id="PF00588">
    <property type="entry name" value="SpoU_methylase"/>
    <property type="match status" value="1"/>
</dbReference>
<dbReference type="Proteomes" id="UP001482513">
    <property type="component" value="Unassembled WGS sequence"/>
</dbReference>
<dbReference type="Gene3D" id="3.40.1280.10">
    <property type="match status" value="1"/>
</dbReference>
<sequence length="177" mass="19483">MALVRTQYPNLPRHPLVVCAALVENSMNLGMLCRTAEAFRLEALVLSELALTQNRQFRQVAVATHQWQPVVACAAEQLPQWLSDRRRQGYSPIALDLHPQATPLPEMQFPQRMVLVLGRELTGIPSVVAAACDHAVVIPQYGVVQSLNVQTAAALAIYAYICQWGMPPPPLAPTPLE</sequence>
<organism evidence="4 5">
    <name type="scientific">Leptolyngbya subtilissima DQ-A4</name>
    <dbReference type="NCBI Taxonomy" id="2933933"/>
    <lineage>
        <taxon>Bacteria</taxon>
        <taxon>Bacillati</taxon>
        <taxon>Cyanobacteriota</taxon>
        <taxon>Cyanophyceae</taxon>
        <taxon>Leptolyngbyales</taxon>
        <taxon>Leptolyngbyaceae</taxon>
        <taxon>Leptolyngbya group</taxon>
        <taxon>Leptolyngbya</taxon>
    </lineage>
</organism>
<keyword evidence="2" id="KW-0808">Transferase</keyword>
<name>A0ABV0JXT1_9CYAN</name>